<dbReference type="Proteomes" id="UP000037269">
    <property type="component" value="Unassembled WGS sequence"/>
</dbReference>
<dbReference type="EMBL" id="LGUG01000004">
    <property type="protein sequence ID" value="KON96637.1"/>
    <property type="molecule type" value="Genomic_DNA"/>
</dbReference>
<organism evidence="1 3">
    <name type="scientific">Aneurinibacillus migulanus</name>
    <name type="common">Bacillus migulanus</name>
    <dbReference type="NCBI Taxonomy" id="47500"/>
    <lineage>
        <taxon>Bacteria</taxon>
        <taxon>Bacillati</taxon>
        <taxon>Bacillota</taxon>
        <taxon>Bacilli</taxon>
        <taxon>Bacillales</taxon>
        <taxon>Paenibacillaceae</taxon>
        <taxon>Aneurinibacillus group</taxon>
        <taxon>Aneurinibacillus</taxon>
    </lineage>
</organism>
<dbReference type="GeneID" id="42306544"/>
<dbReference type="Proteomes" id="UP000182836">
    <property type="component" value="Unassembled WGS sequence"/>
</dbReference>
<protein>
    <submittedName>
        <fullName evidence="1">Uncharacterized protein</fullName>
    </submittedName>
</protein>
<dbReference type="STRING" id="47500.AF333_15300"/>
<accession>A0A0D1W889</accession>
<proteinExistence type="predicted"/>
<dbReference type="PATRIC" id="fig|47500.8.peg.705"/>
<dbReference type="OrthoDB" id="2891837at2"/>
<dbReference type="RefSeq" id="WP_043066614.1">
    <property type="nucleotide sequence ID" value="NZ_BJOA01000246.1"/>
</dbReference>
<reference evidence="2 4" key="2">
    <citation type="submission" date="2016-10" db="EMBL/GenBank/DDBJ databases">
        <authorList>
            <person name="de Groot N.N."/>
        </authorList>
    </citation>
    <scope>NUCLEOTIDE SEQUENCE [LARGE SCALE GENOMIC DNA]</scope>
    <source>
        <strain evidence="2 4">DSM 2895</strain>
    </source>
</reference>
<evidence type="ECO:0000313" key="1">
    <source>
        <dbReference type="EMBL" id="KON96637.1"/>
    </source>
</evidence>
<dbReference type="AlphaFoldDB" id="A0A0D1W889"/>
<name>A0A0D1W889_ANEMI</name>
<gene>
    <name evidence="1" type="ORF">AF333_15300</name>
    <name evidence="2" type="ORF">SAMN04487909_11992</name>
</gene>
<reference evidence="1 3" key="1">
    <citation type="submission" date="2015-07" db="EMBL/GenBank/DDBJ databases">
        <title>Fjat-14205 dsm 2895.</title>
        <authorList>
            <person name="Liu B."/>
            <person name="Wang J."/>
            <person name="Zhu Y."/>
            <person name="Liu G."/>
            <person name="Chen Q."/>
            <person name="Chen Z."/>
            <person name="Lan J."/>
            <person name="Che J."/>
            <person name="Ge C."/>
            <person name="Shi H."/>
            <person name="Pan Z."/>
            <person name="Liu X."/>
        </authorList>
    </citation>
    <scope>NUCLEOTIDE SEQUENCE [LARGE SCALE GENOMIC DNA]</scope>
    <source>
        <strain evidence="1 3">DSM 2895</strain>
    </source>
</reference>
<dbReference type="EMBL" id="FNED01000019">
    <property type="protein sequence ID" value="SDJ51526.1"/>
    <property type="molecule type" value="Genomic_DNA"/>
</dbReference>
<evidence type="ECO:0000313" key="4">
    <source>
        <dbReference type="Proteomes" id="UP000182836"/>
    </source>
</evidence>
<keyword evidence="3" id="KW-1185">Reference proteome</keyword>
<evidence type="ECO:0000313" key="2">
    <source>
        <dbReference type="EMBL" id="SDJ51526.1"/>
    </source>
</evidence>
<evidence type="ECO:0000313" key="3">
    <source>
        <dbReference type="Proteomes" id="UP000037269"/>
    </source>
</evidence>
<sequence length="79" mass="9343">MDFKGFLMQEYKLSEKSARDYVTRFNGIVERGIYKGEAFITPSMEAAINKEFEKSRGHYILSLKRYTAFQRKMGKFELD</sequence>